<feature type="domain" description="Enolpyruvate transferase" evidence="2">
    <location>
        <begin position="6"/>
        <end position="130"/>
    </location>
</feature>
<reference evidence="3" key="1">
    <citation type="journal article" date="2014" name="Front. Microbiol.">
        <title>High frequency of phylogenetically diverse reductive dehalogenase-homologous genes in deep subseafloor sedimentary metagenomes.</title>
        <authorList>
            <person name="Kawai M."/>
            <person name="Futagami T."/>
            <person name="Toyoda A."/>
            <person name="Takaki Y."/>
            <person name="Nishi S."/>
            <person name="Hori S."/>
            <person name="Arai W."/>
            <person name="Tsubouchi T."/>
            <person name="Morono Y."/>
            <person name="Uchiyama I."/>
            <person name="Ito T."/>
            <person name="Fujiyama A."/>
            <person name="Inagaki F."/>
            <person name="Takami H."/>
        </authorList>
    </citation>
    <scope>NUCLEOTIDE SEQUENCE</scope>
    <source>
        <strain evidence="3">Expedition CK06-06</strain>
    </source>
</reference>
<dbReference type="GO" id="GO:0003866">
    <property type="term" value="F:3-phosphoshikimate 1-carboxyvinyltransferase activity"/>
    <property type="evidence" value="ECO:0007669"/>
    <property type="project" value="TreeGrafter"/>
</dbReference>
<organism evidence="3">
    <name type="scientific">marine sediment metagenome</name>
    <dbReference type="NCBI Taxonomy" id="412755"/>
    <lineage>
        <taxon>unclassified sequences</taxon>
        <taxon>metagenomes</taxon>
        <taxon>ecological metagenomes</taxon>
    </lineage>
</organism>
<name>X1L1D8_9ZZZZ</name>
<proteinExistence type="predicted"/>
<dbReference type="InterPro" id="IPR013792">
    <property type="entry name" value="RNA3'P_cycl/enolpyr_Trfase_a/b"/>
</dbReference>
<dbReference type="Gene3D" id="3.65.10.10">
    <property type="entry name" value="Enolpyruvate transferase domain"/>
    <property type="match status" value="1"/>
</dbReference>
<dbReference type="GO" id="GO:0009423">
    <property type="term" value="P:chorismate biosynthetic process"/>
    <property type="evidence" value="ECO:0007669"/>
    <property type="project" value="TreeGrafter"/>
</dbReference>
<dbReference type="SUPFAM" id="SSF55205">
    <property type="entry name" value="EPT/RTPC-like"/>
    <property type="match status" value="1"/>
</dbReference>
<dbReference type="PANTHER" id="PTHR21090:SF5">
    <property type="entry name" value="PENTAFUNCTIONAL AROM POLYPEPTIDE"/>
    <property type="match status" value="1"/>
</dbReference>
<dbReference type="InterPro" id="IPR036968">
    <property type="entry name" value="Enolpyruvate_Tfrase_sf"/>
</dbReference>
<dbReference type="PANTHER" id="PTHR21090">
    <property type="entry name" value="AROM/DEHYDROQUINATE SYNTHASE"/>
    <property type="match status" value="1"/>
</dbReference>
<evidence type="ECO:0000259" key="2">
    <source>
        <dbReference type="Pfam" id="PF00275"/>
    </source>
</evidence>
<dbReference type="EMBL" id="BARV01006456">
    <property type="protein sequence ID" value="GAI13147.1"/>
    <property type="molecule type" value="Genomic_DNA"/>
</dbReference>
<evidence type="ECO:0000313" key="3">
    <source>
        <dbReference type="EMBL" id="GAI13147.1"/>
    </source>
</evidence>
<gene>
    <name evidence="3" type="ORF">S06H3_13229</name>
</gene>
<sequence>MEVTSQKSRLNGEITVPPSKSHTIRAVIIGALADGESVINEPLNSLDTRSAASAVRAFGAIVDMRHDSWSIHGVGGKPRIPDDIIDVGNSGTTLYMIMGTASLVDGWSVLTGDEQIRRRTAAPLIEELELFIDSLEEEINYTDVYPNQTKSAYYGAPAVSKELMERAFTLYPDFR</sequence>
<comment type="caution">
    <text evidence="3">The sequence shown here is derived from an EMBL/GenBank/DDBJ whole genome shotgun (WGS) entry which is preliminary data.</text>
</comment>
<dbReference type="AlphaFoldDB" id="X1L1D8"/>
<evidence type="ECO:0000256" key="1">
    <source>
        <dbReference type="ARBA" id="ARBA00022679"/>
    </source>
</evidence>
<feature type="non-terminal residue" evidence="3">
    <location>
        <position position="175"/>
    </location>
</feature>
<keyword evidence="1" id="KW-0808">Transferase</keyword>
<dbReference type="Pfam" id="PF00275">
    <property type="entry name" value="EPSP_synthase"/>
    <property type="match status" value="1"/>
</dbReference>
<accession>X1L1D8</accession>
<protein>
    <recommendedName>
        <fullName evidence="2">Enolpyruvate transferase domain-containing protein</fullName>
    </recommendedName>
</protein>
<dbReference type="InterPro" id="IPR001986">
    <property type="entry name" value="Enolpyruvate_Tfrase_dom"/>
</dbReference>